<accession>A0ABU9AZA2</accession>
<dbReference type="InterPro" id="IPR052362">
    <property type="entry name" value="HTH-GbsR_regulator"/>
</dbReference>
<evidence type="ECO:0000256" key="2">
    <source>
        <dbReference type="ARBA" id="ARBA00023125"/>
    </source>
</evidence>
<feature type="domain" description="HTH marR-type" evidence="5">
    <location>
        <begin position="27"/>
        <end position="84"/>
    </location>
</feature>
<comment type="caution">
    <text evidence="6">The sequence shown here is derived from an EMBL/GenBank/DDBJ whole genome shotgun (WGS) entry which is preliminary data.</text>
</comment>
<evidence type="ECO:0000256" key="1">
    <source>
        <dbReference type="ARBA" id="ARBA00023015"/>
    </source>
</evidence>
<keyword evidence="3 4" id="KW-0804">Transcription</keyword>
<dbReference type="Proteomes" id="UP001371305">
    <property type="component" value="Unassembled WGS sequence"/>
</dbReference>
<evidence type="ECO:0000256" key="3">
    <source>
        <dbReference type="ARBA" id="ARBA00023163"/>
    </source>
</evidence>
<dbReference type="RefSeq" id="WP_341406213.1">
    <property type="nucleotide sequence ID" value="NZ_JBBUKT010000007.1"/>
</dbReference>
<dbReference type="InterPro" id="IPR000835">
    <property type="entry name" value="HTH_MarR-typ"/>
</dbReference>
<gene>
    <name evidence="6" type="ORF">WKV53_18230</name>
</gene>
<dbReference type="InterPro" id="IPR036388">
    <property type="entry name" value="WH-like_DNA-bd_sf"/>
</dbReference>
<reference evidence="6 7" key="1">
    <citation type="submission" date="2024-04" db="EMBL/GenBank/DDBJ databases">
        <title>Luteolibacter sp. isolated from soil.</title>
        <authorList>
            <person name="An J."/>
        </authorList>
    </citation>
    <scope>NUCLEOTIDE SEQUENCE [LARGE SCALE GENOMIC DNA]</scope>
    <source>
        <strain evidence="6 7">Y139</strain>
    </source>
</reference>
<evidence type="ECO:0000313" key="7">
    <source>
        <dbReference type="Proteomes" id="UP001371305"/>
    </source>
</evidence>
<evidence type="ECO:0000259" key="5">
    <source>
        <dbReference type="Pfam" id="PF12802"/>
    </source>
</evidence>
<dbReference type="EMBL" id="JBBUKT010000007">
    <property type="protein sequence ID" value="MEK7952456.1"/>
    <property type="molecule type" value="Genomic_DNA"/>
</dbReference>
<comment type="similarity">
    <text evidence="4">Belongs to the GbsR family.</text>
</comment>
<dbReference type="PANTHER" id="PTHR38465:SF1">
    <property type="entry name" value="HTH-TYPE TRANSCRIPTIONAL REGULATOR MJ1563-RELATED"/>
    <property type="match status" value="1"/>
</dbReference>
<dbReference type="Gene3D" id="1.10.10.10">
    <property type="entry name" value="Winged helix-like DNA-binding domain superfamily/Winged helix DNA-binding domain"/>
    <property type="match status" value="1"/>
</dbReference>
<keyword evidence="2 4" id="KW-0238">DNA-binding</keyword>
<evidence type="ECO:0000256" key="4">
    <source>
        <dbReference type="PIRNR" id="PIRNR006707"/>
    </source>
</evidence>
<organism evidence="6 7">
    <name type="scientific">Luteolibacter soli</name>
    <dbReference type="NCBI Taxonomy" id="3135280"/>
    <lineage>
        <taxon>Bacteria</taxon>
        <taxon>Pseudomonadati</taxon>
        <taxon>Verrucomicrobiota</taxon>
        <taxon>Verrucomicrobiia</taxon>
        <taxon>Verrucomicrobiales</taxon>
        <taxon>Verrucomicrobiaceae</taxon>
        <taxon>Luteolibacter</taxon>
    </lineage>
</organism>
<proteinExistence type="inferred from homology"/>
<name>A0ABU9AZA2_9BACT</name>
<dbReference type="InterPro" id="IPR036390">
    <property type="entry name" value="WH_DNA-bd_sf"/>
</dbReference>
<dbReference type="PIRSF" id="PIRSF006707">
    <property type="entry name" value="MJ1563"/>
    <property type="match status" value="1"/>
</dbReference>
<dbReference type="SUPFAM" id="SSF46785">
    <property type="entry name" value="Winged helix' DNA-binding domain"/>
    <property type="match status" value="1"/>
</dbReference>
<dbReference type="InterPro" id="IPR026282">
    <property type="entry name" value="MJ1563"/>
</dbReference>
<sequence length="173" mass="19498">MSKDAMILKQARDEFVAQWGAMGSQWGINRTMAQIHALLMTAPEPVSTDEVMVELQISRGNAHTNLKELVTWGLVRIIVKKGERREFFEAEKDVWQIFTIVTRERKKREIEPALGMLNQCSEATRELSSPEGKAFHTQIRQLEEFVGFASKVADKVGGMKHGFAIQLAAKLLG</sequence>
<protein>
    <recommendedName>
        <fullName evidence="4">HTH-type transcriptional regulator</fullName>
    </recommendedName>
</protein>
<evidence type="ECO:0000313" key="6">
    <source>
        <dbReference type="EMBL" id="MEK7952456.1"/>
    </source>
</evidence>
<keyword evidence="7" id="KW-1185">Reference proteome</keyword>
<keyword evidence="1 4" id="KW-0805">Transcription regulation</keyword>
<dbReference type="Pfam" id="PF12802">
    <property type="entry name" value="MarR_2"/>
    <property type="match status" value="1"/>
</dbReference>
<dbReference type="PANTHER" id="PTHR38465">
    <property type="entry name" value="HTH-TYPE TRANSCRIPTIONAL REGULATOR MJ1563-RELATED"/>
    <property type="match status" value="1"/>
</dbReference>